<dbReference type="RefSeq" id="WP_139208188.1">
    <property type="nucleotide sequence ID" value="NZ_FODE01000021.1"/>
</dbReference>
<proteinExistence type="predicted"/>
<reference evidence="1 2" key="1">
    <citation type="submission" date="2016-10" db="EMBL/GenBank/DDBJ databases">
        <authorList>
            <person name="de Groot N.N."/>
        </authorList>
    </citation>
    <scope>NUCLEOTIDE SEQUENCE [LARGE SCALE GENOMIC DNA]</scope>
    <source>
        <strain evidence="1 2">DSM 8512</strain>
    </source>
</reference>
<evidence type="ECO:0008006" key="3">
    <source>
        <dbReference type="Google" id="ProtNLM"/>
    </source>
</evidence>
<dbReference type="Proteomes" id="UP000199054">
    <property type="component" value="Unassembled WGS sequence"/>
</dbReference>
<accession>A0A1H8KC37</accession>
<sequence length="192" mass="21432">MKRVSMARIRAAWLDDTLTTAQAAEQVGLTRANFWRRAKALGLPSRKRGKPWRIASDREAEFTDMWRRGVPVAEMARHFGIASSGIIYRRKALGLPGRSHDLRHFAVGREEEFAAMWLAGIDSAAIGKLFGQSARTVVERAHLMGLPRRPRGRPGLPIEAWQEIRLAALLADAAKREQQAARERAACEKVAA</sequence>
<keyword evidence="2" id="KW-1185">Reference proteome</keyword>
<protein>
    <recommendedName>
        <fullName evidence="3">Helix-turn-helix domain-containing protein</fullName>
    </recommendedName>
</protein>
<dbReference type="STRING" id="34002.SAMN04489859_102157"/>
<gene>
    <name evidence="1" type="ORF">SAMN04489859_102157</name>
</gene>
<organism evidence="1 2">
    <name type="scientific">Paracoccus alcaliphilus</name>
    <dbReference type="NCBI Taxonomy" id="34002"/>
    <lineage>
        <taxon>Bacteria</taxon>
        <taxon>Pseudomonadati</taxon>
        <taxon>Pseudomonadota</taxon>
        <taxon>Alphaproteobacteria</taxon>
        <taxon>Rhodobacterales</taxon>
        <taxon>Paracoccaceae</taxon>
        <taxon>Paracoccus</taxon>
    </lineage>
</organism>
<dbReference type="AlphaFoldDB" id="A0A1H8KC37"/>
<dbReference type="OrthoDB" id="7876554at2"/>
<evidence type="ECO:0000313" key="2">
    <source>
        <dbReference type="Proteomes" id="UP000199054"/>
    </source>
</evidence>
<evidence type="ECO:0000313" key="1">
    <source>
        <dbReference type="EMBL" id="SEN90405.1"/>
    </source>
</evidence>
<dbReference type="EMBL" id="FODE01000021">
    <property type="protein sequence ID" value="SEN90405.1"/>
    <property type="molecule type" value="Genomic_DNA"/>
</dbReference>
<name>A0A1H8KC37_9RHOB</name>